<dbReference type="InterPro" id="IPR006091">
    <property type="entry name" value="Acyl-CoA_Oxase/DH_mid-dom"/>
</dbReference>
<keyword evidence="5 10" id="KW-0274">FAD</keyword>
<keyword evidence="6 10" id="KW-0560">Oxidoreductase</keyword>
<feature type="domain" description="Acyl-CoA dehydrogenase/oxidase C-terminal" evidence="11">
    <location>
        <begin position="236"/>
        <end position="384"/>
    </location>
</feature>
<comment type="function">
    <text evidence="7">Catalyzes the dehydrogenation at the alpha-beta position of ACP-bound acyl chains. This results in the introduction of a double bond in the lipidic chain, which is further transferred to the epsilon-amino group of lysine residue in the mycobactin core by MbtK.</text>
</comment>
<dbReference type="SUPFAM" id="SSF56645">
    <property type="entry name" value="Acyl-CoA dehydrogenase NM domain-like"/>
    <property type="match status" value="1"/>
</dbReference>
<dbReference type="InterPro" id="IPR050741">
    <property type="entry name" value="Acyl-CoA_dehydrogenase"/>
</dbReference>
<dbReference type="PANTHER" id="PTHR48083">
    <property type="entry name" value="MEDIUM-CHAIN SPECIFIC ACYL-COA DEHYDROGENASE, MITOCHONDRIAL-RELATED"/>
    <property type="match status" value="1"/>
</dbReference>
<dbReference type="GO" id="GO:0033539">
    <property type="term" value="P:fatty acid beta-oxidation using acyl-CoA dehydrogenase"/>
    <property type="evidence" value="ECO:0007669"/>
    <property type="project" value="TreeGrafter"/>
</dbReference>
<protein>
    <recommendedName>
        <fullName evidence="8">Acyl-[acyl-carrier-protein] dehydrogenase MbtN</fullName>
    </recommendedName>
    <alternativeName>
        <fullName evidence="9">Mycobactin synthase protein N</fullName>
    </alternativeName>
</protein>
<evidence type="ECO:0000256" key="7">
    <source>
        <dbReference type="ARBA" id="ARBA00037085"/>
    </source>
</evidence>
<evidence type="ECO:0000256" key="3">
    <source>
        <dbReference type="ARBA" id="ARBA00009347"/>
    </source>
</evidence>
<dbReference type="GO" id="GO:0003995">
    <property type="term" value="F:acyl-CoA dehydrogenase activity"/>
    <property type="evidence" value="ECO:0007669"/>
    <property type="project" value="InterPro"/>
</dbReference>
<evidence type="ECO:0000259" key="13">
    <source>
        <dbReference type="Pfam" id="PF02771"/>
    </source>
</evidence>
<evidence type="ECO:0000256" key="4">
    <source>
        <dbReference type="ARBA" id="ARBA00022630"/>
    </source>
</evidence>
<organism evidence="14 15">
    <name type="scientific">Brevibacterium linens</name>
    <dbReference type="NCBI Taxonomy" id="1703"/>
    <lineage>
        <taxon>Bacteria</taxon>
        <taxon>Bacillati</taxon>
        <taxon>Actinomycetota</taxon>
        <taxon>Actinomycetes</taxon>
        <taxon>Micrococcales</taxon>
        <taxon>Brevibacteriaceae</taxon>
        <taxon>Brevibacterium</taxon>
    </lineage>
</organism>
<dbReference type="PROSITE" id="PS00073">
    <property type="entry name" value="ACYL_COA_DH_2"/>
    <property type="match status" value="1"/>
</dbReference>
<feature type="domain" description="Acyl-CoA dehydrogenase/oxidase N-terminal" evidence="13">
    <location>
        <begin position="12"/>
        <end position="123"/>
    </location>
</feature>
<dbReference type="FunFam" id="1.20.140.10:FF:000001">
    <property type="entry name" value="Acyl-CoA dehydrogenase"/>
    <property type="match status" value="1"/>
</dbReference>
<feature type="domain" description="Acyl-CoA oxidase/dehydrogenase middle" evidence="12">
    <location>
        <begin position="127"/>
        <end position="223"/>
    </location>
</feature>
<evidence type="ECO:0000259" key="11">
    <source>
        <dbReference type="Pfam" id="PF00441"/>
    </source>
</evidence>
<comment type="pathway">
    <text evidence="2">Siderophore biosynthesis; mycobactin biosynthesis.</text>
</comment>
<sequence>MILDGYRGIWETQETDDLRDLARGFFAKEIVPNEARFAEQKQVDRELWNRAGEAGLLCISIPEEYGGGGGTFAHEAVLLQEQGFAGDAAWGNSVHSTINAHYINAFGTDEQKQRWLPRMATGELVSSIAMTEPGTGSDLQNIKTRAVRDGDDYVINGAKTFITNGSHADLVIIVARTSDEPGAKGVSLIVAEVNDLPGFSRGRVLEKVGLHGQDTRELFFEDMRVPAENVLGGVEGRGFIQLMQQLPQERLAIAVGGAATTEFAVRETVAYAKEREAFGRPILGFQNTKFVLAECATEALSVRTFIDHLTSEHIKGTLTTEQASAGKYWATDAQNRVVDRCLQVFGGYGYMVEYPIARLYADARVQKIYGGTNEIMKELIARGL</sequence>
<dbReference type="SUPFAM" id="SSF47203">
    <property type="entry name" value="Acyl-CoA dehydrogenase C-terminal domain-like"/>
    <property type="match status" value="1"/>
</dbReference>
<dbReference type="Pfam" id="PF02770">
    <property type="entry name" value="Acyl-CoA_dh_M"/>
    <property type="match status" value="1"/>
</dbReference>
<dbReference type="Gene3D" id="2.40.110.10">
    <property type="entry name" value="Butyryl-CoA Dehydrogenase, subunit A, domain 2"/>
    <property type="match status" value="1"/>
</dbReference>
<evidence type="ECO:0000256" key="1">
    <source>
        <dbReference type="ARBA" id="ARBA00001974"/>
    </source>
</evidence>
<dbReference type="Gene3D" id="1.20.140.10">
    <property type="entry name" value="Butyryl-CoA Dehydrogenase, subunit A, domain 3"/>
    <property type="match status" value="1"/>
</dbReference>
<keyword evidence="15" id="KW-1185">Reference proteome</keyword>
<dbReference type="Pfam" id="PF02771">
    <property type="entry name" value="Acyl-CoA_dh_N"/>
    <property type="match status" value="1"/>
</dbReference>
<evidence type="ECO:0000256" key="10">
    <source>
        <dbReference type="RuleBase" id="RU362125"/>
    </source>
</evidence>
<dbReference type="PANTHER" id="PTHR48083:SF20">
    <property type="entry name" value="LONG-CHAIN SPECIFIC ACYL-COA DEHYDROGENASE, MITOCHONDRIAL"/>
    <property type="match status" value="1"/>
</dbReference>
<dbReference type="FunFam" id="2.40.110.10:FF:000009">
    <property type="entry name" value="Acyl-CoA dehydrogenase"/>
    <property type="match status" value="1"/>
</dbReference>
<evidence type="ECO:0000256" key="8">
    <source>
        <dbReference type="ARBA" id="ARBA00040394"/>
    </source>
</evidence>
<dbReference type="EMBL" id="JTJZ01000018">
    <property type="protein sequence ID" value="KHS52796.1"/>
    <property type="molecule type" value="Genomic_DNA"/>
</dbReference>
<dbReference type="RefSeq" id="WP_039209224.1">
    <property type="nucleotide sequence ID" value="NZ_JTJZ01000018.1"/>
</dbReference>
<proteinExistence type="inferred from homology"/>
<evidence type="ECO:0000256" key="2">
    <source>
        <dbReference type="ARBA" id="ARBA00005102"/>
    </source>
</evidence>
<dbReference type="InterPro" id="IPR009075">
    <property type="entry name" value="AcylCo_DH/oxidase_C"/>
</dbReference>
<evidence type="ECO:0000313" key="14">
    <source>
        <dbReference type="EMBL" id="KHS52796.1"/>
    </source>
</evidence>
<dbReference type="Proteomes" id="UP000031488">
    <property type="component" value="Unassembled WGS sequence"/>
</dbReference>
<dbReference type="InterPro" id="IPR046373">
    <property type="entry name" value="Acyl-CoA_Oxase/DH_mid-dom_sf"/>
</dbReference>
<dbReference type="Pfam" id="PF00441">
    <property type="entry name" value="Acyl-CoA_dh_1"/>
    <property type="match status" value="1"/>
</dbReference>
<dbReference type="InterPro" id="IPR013786">
    <property type="entry name" value="AcylCoA_DH/ox_N"/>
</dbReference>
<dbReference type="AlphaFoldDB" id="A0A0B9AB30"/>
<evidence type="ECO:0000256" key="6">
    <source>
        <dbReference type="ARBA" id="ARBA00023002"/>
    </source>
</evidence>
<accession>A0A0B9AB30</accession>
<dbReference type="OrthoDB" id="2769798at2"/>
<dbReference type="Gene3D" id="1.10.540.10">
    <property type="entry name" value="Acyl-CoA dehydrogenase/oxidase, N-terminal domain"/>
    <property type="match status" value="1"/>
</dbReference>
<evidence type="ECO:0000259" key="12">
    <source>
        <dbReference type="Pfam" id="PF02770"/>
    </source>
</evidence>
<evidence type="ECO:0000313" key="15">
    <source>
        <dbReference type="Proteomes" id="UP000031488"/>
    </source>
</evidence>
<gene>
    <name evidence="14" type="ORF">AE0388_1779</name>
</gene>
<dbReference type="InterPro" id="IPR037069">
    <property type="entry name" value="AcylCoA_DH/ox_N_sf"/>
</dbReference>
<reference evidence="14 15" key="1">
    <citation type="submission" date="2014-11" db="EMBL/GenBank/DDBJ databases">
        <title>Draft Genome Sequence of Brevibacterium linens AE038-8.</title>
        <authorList>
            <person name="Maizel D."/>
            <person name="Utturkar S.M."/>
            <person name="Brown S.D."/>
            <person name="Ferrero M."/>
            <person name="Rosen B.P."/>
        </authorList>
    </citation>
    <scope>NUCLEOTIDE SEQUENCE [LARGE SCALE GENOMIC DNA]</scope>
    <source>
        <strain evidence="14 15">AE038-8</strain>
    </source>
</reference>
<keyword evidence="4 10" id="KW-0285">Flavoprotein</keyword>
<evidence type="ECO:0000256" key="9">
    <source>
        <dbReference type="ARBA" id="ARBA00042660"/>
    </source>
</evidence>
<dbReference type="GO" id="GO:0050660">
    <property type="term" value="F:flavin adenine dinucleotide binding"/>
    <property type="evidence" value="ECO:0007669"/>
    <property type="project" value="InterPro"/>
</dbReference>
<dbReference type="InterPro" id="IPR006089">
    <property type="entry name" value="Acyl-CoA_DH_CS"/>
</dbReference>
<dbReference type="InterPro" id="IPR009100">
    <property type="entry name" value="AcylCoA_DH/oxidase_NM_dom_sf"/>
</dbReference>
<dbReference type="InterPro" id="IPR036250">
    <property type="entry name" value="AcylCo_DH-like_C"/>
</dbReference>
<name>A0A0B9AB30_BRELN</name>
<comment type="caution">
    <text evidence="14">The sequence shown here is derived from an EMBL/GenBank/DDBJ whole genome shotgun (WGS) entry which is preliminary data.</text>
</comment>
<comment type="similarity">
    <text evidence="3 10">Belongs to the acyl-CoA dehydrogenase family.</text>
</comment>
<comment type="cofactor">
    <cofactor evidence="1 10">
        <name>FAD</name>
        <dbReference type="ChEBI" id="CHEBI:57692"/>
    </cofactor>
</comment>
<dbReference type="GO" id="GO:0005737">
    <property type="term" value="C:cytoplasm"/>
    <property type="evidence" value="ECO:0007669"/>
    <property type="project" value="TreeGrafter"/>
</dbReference>
<evidence type="ECO:0000256" key="5">
    <source>
        <dbReference type="ARBA" id="ARBA00022827"/>
    </source>
</evidence>
<dbReference type="STRING" id="1703.BLSMQ_0597"/>
<dbReference type="PATRIC" id="fig|1703.6.peg.1662"/>